<dbReference type="InterPro" id="IPR036388">
    <property type="entry name" value="WH-like_DNA-bd_sf"/>
</dbReference>
<dbReference type="InterPro" id="IPR000847">
    <property type="entry name" value="LysR_HTH_N"/>
</dbReference>
<dbReference type="EMBL" id="RFFG01000063">
    <property type="protein sequence ID" value="RMI39681.1"/>
    <property type="molecule type" value="Genomic_DNA"/>
</dbReference>
<dbReference type="AlphaFoldDB" id="A0A3M2LQE0"/>
<sequence length="320" mass="34530">MTFYAVHAWEVWMEIRLLGYVVAIAEEGSISAAARRLHLTQPTLSRQLRELERDFGTRLFEREGRGLIPTEAGRALLRRARVILAEAEAAREDVRLAALGLSGRLTVAFGPSGINGPLGAALGRLRRELPNVDLRLEESFSDADMSEGVLDGRYDLSVHRLPGRDARLAAQVWWREPMTLFVPENHALASGTGPLPLTALGRIPLVLWPREASARSHDEVIALCDRAGVVPRIAAEGRTVPTLLALVAAGFGAAVLPDAMRSLRRVGVTARPLAGTSTALHLVWRADDPNPLVERARTALAALGRDARPATGGVSAAGRE</sequence>
<comment type="similarity">
    <text evidence="1">Belongs to the LysR transcriptional regulatory family.</text>
</comment>
<dbReference type="PANTHER" id="PTHR30346">
    <property type="entry name" value="TRANSCRIPTIONAL DUAL REGULATOR HCAR-RELATED"/>
    <property type="match status" value="1"/>
</dbReference>
<evidence type="ECO:0000256" key="1">
    <source>
        <dbReference type="ARBA" id="ARBA00009437"/>
    </source>
</evidence>
<comment type="caution">
    <text evidence="6">The sequence shown here is derived from an EMBL/GenBank/DDBJ whole genome shotgun (WGS) entry which is preliminary data.</text>
</comment>
<feature type="domain" description="HTH lysR-type" evidence="5">
    <location>
        <begin position="13"/>
        <end position="70"/>
    </location>
</feature>
<dbReference type="SUPFAM" id="SSF53850">
    <property type="entry name" value="Periplasmic binding protein-like II"/>
    <property type="match status" value="1"/>
</dbReference>
<name>A0A3M2LQE0_9ACTN</name>
<dbReference type="Pfam" id="PF00126">
    <property type="entry name" value="HTH_1"/>
    <property type="match status" value="1"/>
</dbReference>
<dbReference type="FunFam" id="1.10.10.10:FF:000001">
    <property type="entry name" value="LysR family transcriptional regulator"/>
    <property type="match status" value="1"/>
</dbReference>
<dbReference type="PRINTS" id="PR00039">
    <property type="entry name" value="HTHLYSR"/>
</dbReference>
<dbReference type="Gene3D" id="3.40.190.10">
    <property type="entry name" value="Periplasmic binding protein-like II"/>
    <property type="match status" value="2"/>
</dbReference>
<protein>
    <submittedName>
        <fullName evidence="6">LysR family transcriptional regulator</fullName>
    </submittedName>
</protein>
<dbReference type="CDD" id="cd08414">
    <property type="entry name" value="PBP2_LTTR_aromatics_like"/>
    <property type="match status" value="1"/>
</dbReference>
<accession>A0A3M2LQE0</accession>
<dbReference type="Proteomes" id="UP000282674">
    <property type="component" value="Unassembled WGS sequence"/>
</dbReference>
<evidence type="ECO:0000256" key="3">
    <source>
        <dbReference type="ARBA" id="ARBA00023125"/>
    </source>
</evidence>
<gene>
    <name evidence="6" type="ORF">EBO15_28785</name>
</gene>
<dbReference type="PANTHER" id="PTHR30346:SF28">
    <property type="entry name" value="HTH-TYPE TRANSCRIPTIONAL REGULATOR CYNR"/>
    <property type="match status" value="1"/>
</dbReference>
<evidence type="ECO:0000259" key="5">
    <source>
        <dbReference type="PROSITE" id="PS50931"/>
    </source>
</evidence>
<dbReference type="RefSeq" id="WP_122197595.1">
    <property type="nucleotide sequence ID" value="NZ_JBHSKC010000009.1"/>
</dbReference>
<reference evidence="6 7" key="1">
    <citation type="submission" date="2018-10" db="EMBL/GenBank/DDBJ databases">
        <title>Isolation from soil.</title>
        <authorList>
            <person name="Hu J."/>
        </authorList>
    </citation>
    <scope>NUCLEOTIDE SEQUENCE [LARGE SCALE GENOMIC DNA]</scope>
    <source>
        <strain evidence="6 7">NEAU-Ht49</strain>
    </source>
</reference>
<keyword evidence="4" id="KW-0804">Transcription</keyword>
<dbReference type="Gene3D" id="1.10.10.10">
    <property type="entry name" value="Winged helix-like DNA-binding domain superfamily/Winged helix DNA-binding domain"/>
    <property type="match status" value="1"/>
</dbReference>
<dbReference type="GO" id="GO:0032993">
    <property type="term" value="C:protein-DNA complex"/>
    <property type="evidence" value="ECO:0007669"/>
    <property type="project" value="TreeGrafter"/>
</dbReference>
<evidence type="ECO:0000256" key="4">
    <source>
        <dbReference type="ARBA" id="ARBA00023163"/>
    </source>
</evidence>
<evidence type="ECO:0000256" key="2">
    <source>
        <dbReference type="ARBA" id="ARBA00023015"/>
    </source>
</evidence>
<dbReference type="Pfam" id="PF03466">
    <property type="entry name" value="LysR_substrate"/>
    <property type="match status" value="1"/>
</dbReference>
<proteinExistence type="inferred from homology"/>
<evidence type="ECO:0000313" key="6">
    <source>
        <dbReference type="EMBL" id="RMI39681.1"/>
    </source>
</evidence>
<keyword evidence="7" id="KW-1185">Reference proteome</keyword>
<dbReference type="SUPFAM" id="SSF46785">
    <property type="entry name" value="Winged helix' DNA-binding domain"/>
    <property type="match status" value="1"/>
</dbReference>
<keyword evidence="2" id="KW-0805">Transcription regulation</keyword>
<dbReference type="InterPro" id="IPR005119">
    <property type="entry name" value="LysR_subst-bd"/>
</dbReference>
<dbReference type="OrthoDB" id="3176554at2"/>
<organism evidence="6 7">
    <name type="scientific">Actinomadura harenae</name>
    <dbReference type="NCBI Taxonomy" id="2483351"/>
    <lineage>
        <taxon>Bacteria</taxon>
        <taxon>Bacillati</taxon>
        <taxon>Actinomycetota</taxon>
        <taxon>Actinomycetes</taxon>
        <taxon>Streptosporangiales</taxon>
        <taxon>Thermomonosporaceae</taxon>
        <taxon>Actinomadura</taxon>
    </lineage>
</organism>
<dbReference type="PROSITE" id="PS50931">
    <property type="entry name" value="HTH_LYSR"/>
    <property type="match status" value="1"/>
</dbReference>
<evidence type="ECO:0000313" key="7">
    <source>
        <dbReference type="Proteomes" id="UP000282674"/>
    </source>
</evidence>
<keyword evidence="3" id="KW-0238">DNA-binding</keyword>
<dbReference type="InterPro" id="IPR036390">
    <property type="entry name" value="WH_DNA-bd_sf"/>
</dbReference>
<dbReference type="GO" id="GO:0003677">
    <property type="term" value="F:DNA binding"/>
    <property type="evidence" value="ECO:0007669"/>
    <property type="project" value="UniProtKB-KW"/>
</dbReference>
<dbReference type="GO" id="GO:0003700">
    <property type="term" value="F:DNA-binding transcription factor activity"/>
    <property type="evidence" value="ECO:0007669"/>
    <property type="project" value="InterPro"/>
</dbReference>